<dbReference type="CDD" id="cd00383">
    <property type="entry name" value="trans_reg_C"/>
    <property type="match status" value="1"/>
</dbReference>
<dbReference type="SMART" id="SM00862">
    <property type="entry name" value="Trans_reg_C"/>
    <property type="match status" value="1"/>
</dbReference>
<evidence type="ECO:0000256" key="3">
    <source>
        <dbReference type="PROSITE-ProRule" id="PRU01091"/>
    </source>
</evidence>
<dbReference type="Gene3D" id="6.10.250.690">
    <property type="match status" value="1"/>
</dbReference>
<feature type="DNA-binding region" description="OmpR/PhoB-type" evidence="3">
    <location>
        <begin position="123"/>
        <end position="221"/>
    </location>
</feature>
<dbReference type="RefSeq" id="WP_230843101.1">
    <property type="nucleotide sequence ID" value="NZ_CP063845.1"/>
</dbReference>
<gene>
    <name evidence="6" type="ORF">ISF26_06515</name>
</gene>
<organism evidence="6 7">
    <name type="scientific">Gloeobacter morelensis MG652769</name>
    <dbReference type="NCBI Taxonomy" id="2781736"/>
    <lineage>
        <taxon>Bacteria</taxon>
        <taxon>Bacillati</taxon>
        <taxon>Cyanobacteriota</taxon>
        <taxon>Cyanophyceae</taxon>
        <taxon>Gloeobacterales</taxon>
        <taxon>Gloeobacteraceae</taxon>
        <taxon>Gloeobacter</taxon>
        <taxon>Gloeobacter morelensis</taxon>
    </lineage>
</organism>
<dbReference type="Pfam" id="PF00486">
    <property type="entry name" value="Trans_reg_C"/>
    <property type="match status" value="1"/>
</dbReference>
<dbReference type="PROSITE" id="PS50110">
    <property type="entry name" value="RESPONSE_REGULATORY"/>
    <property type="match status" value="1"/>
</dbReference>
<evidence type="ECO:0000259" key="5">
    <source>
        <dbReference type="PROSITE" id="PS51755"/>
    </source>
</evidence>
<keyword evidence="7" id="KW-1185">Reference proteome</keyword>
<dbReference type="PANTHER" id="PTHR48111">
    <property type="entry name" value="REGULATOR OF RPOS"/>
    <property type="match status" value="1"/>
</dbReference>
<evidence type="ECO:0000313" key="7">
    <source>
        <dbReference type="Proteomes" id="UP001054846"/>
    </source>
</evidence>
<dbReference type="SUPFAM" id="SSF52172">
    <property type="entry name" value="CheY-like"/>
    <property type="match status" value="1"/>
</dbReference>
<protein>
    <submittedName>
        <fullName evidence="6">Response regulator transcription factor</fullName>
    </submittedName>
</protein>
<dbReference type="SMART" id="SM00448">
    <property type="entry name" value="REC"/>
    <property type="match status" value="1"/>
</dbReference>
<dbReference type="InterPro" id="IPR011006">
    <property type="entry name" value="CheY-like_superfamily"/>
</dbReference>
<evidence type="ECO:0000313" key="6">
    <source>
        <dbReference type="EMBL" id="UFP95873.1"/>
    </source>
</evidence>
<keyword evidence="1 3" id="KW-0238">DNA-binding</keyword>
<reference evidence="6 7" key="1">
    <citation type="journal article" date="2021" name="Genome Biol. Evol.">
        <title>Complete Genome Sequencing of a Novel Gloeobacter Species from a Waterfall Cave in Mexico.</title>
        <authorList>
            <person name="Saw J.H."/>
            <person name="Cardona T."/>
            <person name="Montejano G."/>
        </authorList>
    </citation>
    <scope>NUCLEOTIDE SEQUENCE [LARGE SCALE GENOMIC DNA]</scope>
    <source>
        <strain evidence="6">MG652769</strain>
    </source>
</reference>
<name>A0ABY3PQ85_9CYAN</name>
<dbReference type="EMBL" id="CP063845">
    <property type="protein sequence ID" value="UFP95873.1"/>
    <property type="molecule type" value="Genomic_DNA"/>
</dbReference>
<evidence type="ECO:0000256" key="2">
    <source>
        <dbReference type="PROSITE-ProRule" id="PRU00169"/>
    </source>
</evidence>
<feature type="domain" description="Response regulatory" evidence="4">
    <location>
        <begin position="5"/>
        <end position="118"/>
    </location>
</feature>
<dbReference type="Gene3D" id="3.40.50.2300">
    <property type="match status" value="1"/>
</dbReference>
<dbReference type="InterPro" id="IPR001789">
    <property type="entry name" value="Sig_transdc_resp-reg_receiver"/>
</dbReference>
<dbReference type="PANTHER" id="PTHR48111:SF68">
    <property type="entry name" value="OMPR SUBFAMILY"/>
    <property type="match status" value="1"/>
</dbReference>
<feature type="modified residue" description="4-aspartylphosphate" evidence="2">
    <location>
        <position position="54"/>
    </location>
</feature>
<dbReference type="Proteomes" id="UP001054846">
    <property type="component" value="Chromosome"/>
</dbReference>
<keyword evidence="2" id="KW-0597">Phosphoprotein</keyword>
<dbReference type="PROSITE" id="PS51755">
    <property type="entry name" value="OMPR_PHOB"/>
    <property type="match status" value="1"/>
</dbReference>
<dbReference type="Gene3D" id="1.10.10.10">
    <property type="entry name" value="Winged helix-like DNA-binding domain superfamily/Winged helix DNA-binding domain"/>
    <property type="match status" value="1"/>
</dbReference>
<dbReference type="InterPro" id="IPR001867">
    <property type="entry name" value="OmpR/PhoB-type_DNA-bd"/>
</dbReference>
<feature type="domain" description="OmpR/PhoB-type" evidence="5">
    <location>
        <begin position="123"/>
        <end position="221"/>
    </location>
</feature>
<evidence type="ECO:0000256" key="1">
    <source>
        <dbReference type="ARBA" id="ARBA00023125"/>
    </source>
</evidence>
<evidence type="ECO:0000259" key="4">
    <source>
        <dbReference type="PROSITE" id="PS50110"/>
    </source>
</evidence>
<accession>A0ABY3PQ85</accession>
<dbReference type="InterPro" id="IPR036388">
    <property type="entry name" value="WH-like_DNA-bd_sf"/>
</dbReference>
<proteinExistence type="predicted"/>
<dbReference type="InterPro" id="IPR039420">
    <property type="entry name" value="WalR-like"/>
</dbReference>
<dbReference type="Pfam" id="PF00072">
    <property type="entry name" value="Response_reg"/>
    <property type="match status" value="1"/>
</dbReference>
<sequence>MKPYQILIVEDNHQLRALLNWQLEQDGYQPHAVGTLKDGRDWLSGHRPDLVVLDLQLPDGDGIDFCRWLRQQVESYILILSCRGTEGEKVVGLRAGADDYLVKPFGMQEFRARIEALARRLRQRSMQFGPLTIDPVQRRVLLDGHIIDLTPQEFSLLYVVAKSPGVPFTREELLKLAWPEQVDNPRTVDTHVLTLRKKVESDPRHPRFLQTVRGIGYMFLLEEPGSQARSPLKF</sequence>